<dbReference type="HOGENOM" id="CLU_048296_1_0_1"/>
<accession>A0A0C3S4Z0</accession>
<proteinExistence type="predicted"/>
<keyword evidence="2" id="KW-1185">Reference proteome</keyword>
<dbReference type="STRING" id="745531.A0A0C3S4Z0"/>
<name>A0A0C3S4Z0_PHLG1</name>
<organism evidence="1 2">
    <name type="scientific">Phlebiopsis gigantea (strain 11061_1 CR5-6)</name>
    <name type="common">White-rot fungus</name>
    <name type="synonym">Peniophora gigantea</name>
    <dbReference type="NCBI Taxonomy" id="745531"/>
    <lineage>
        <taxon>Eukaryota</taxon>
        <taxon>Fungi</taxon>
        <taxon>Dikarya</taxon>
        <taxon>Basidiomycota</taxon>
        <taxon>Agaricomycotina</taxon>
        <taxon>Agaricomycetes</taxon>
        <taxon>Polyporales</taxon>
        <taxon>Phanerochaetaceae</taxon>
        <taxon>Phlebiopsis</taxon>
    </lineage>
</organism>
<evidence type="ECO:0000313" key="2">
    <source>
        <dbReference type="Proteomes" id="UP000053257"/>
    </source>
</evidence>
<dbReference type="EMBL" id="KN840626">
    <property type="protein sequence ID" value="KIP03245.1"/>
    <property type="molecule type" value="Genomic_DNA"/>
</dbReference>
<evidence type="ECO:0000313" key="1">
    <source>
        <dbReference type="EMBL" id="KIP03245.1"/>
    </source>
</evidence>
<evidence type="ECO:0008006" key="3">
    <source>
        <dbReference type="Google" id="ProtNLM"/>
    </source>
</evidence>
<gene>
    <name evidence="1" type="ORF">PHLGIDRAFT_95065</name>
</gene>
<reference evidence="1 2" key="1">
    <citation type="journal article" date="2014" name="PLoS Genet.">
        <title>Analysis of the Phlebiopsis gigantea genome, transcriptome and secretome provides insight into its pioneer colonization strategies of wood.</title>
        <authorList>
            <person name="Hori C."/>
            <person name="Ishida T."/>
            <person name="Igarashi K."/>
            <person name="Samejima M."/>
            <person name="Suzuki H."/>
            <person name="Master E."/>
            <person name="Ferreira P."/>
            <person name="Ruiz-Duenas F.J."/>
            <person name="Held B."/>
            <person name="Canessa P."/>
            <person name="Larrondo L.F."/>
            <person name="Schmoll M."/>
            <person name="Druzhinina I.S."/>
            <person name="Kubicek C.P."/>
            <person name="Gaskell J.A."/>
            <person name="Kersten P."/>
            <person name="St John F."/>
            <person name="Glasner J."/>
            <person name="Sabat G."/>
            <person name="Splinter BonDurant S."/>
            <person name="Syed K."/>
            <person name="Yadav J."/>
            <person name="Mgbeahuruike A.C."/>
            <person name="Kovalchuk A."/>
            <person name="Asiegbu F.O."/>
            <person name="Lackner G."/>
            <person name="Hoffmeister D."/>
            <person name="Rencoret J."/>
            <person name="Gutierrez A."/>
            <person name="Sun H."/>
            <person name="Lindquist E."/>
            <person name="Barry K."/>
            <person name="Riley R."/>
            <person name="Grigoriev I.V."/>
            <person name="Henrissat B."/>
            <person name="Kues U."/>
            <person name="Berka R.M."/>
            <person name="Martinez A.T."/>
            <person name="Covert S.F."/>
            <person name="Blanchette R.A."/>
            <person name="Cullen D."/>
        </authorList>
    </citation>
    <scope>NUCLEOTIDE SEQUENCE [LARGE SCALE GENOMIC DNA]</scope>
    <source>
        <strain evidence="1 2">11061_1 CR5-6</strain>
    </source>
</reference>
<dbReference type="OrthoDB" id="2746456at2759"/>
<dbReference type="AlphaFoldDB" id="A0A0C3S4Z0"/>
<protein>
    <recommendedName>
        <fullName evidence="3">BTB domain-containing protein</fullName>
    </recommendedName>
</protein>
<dbReference type="Proteomes" id="UP000053257">
    <property type="component" value="Unassembled WGS sequence"/>
</dbReference>
<sequence>MVESVLFHLPKSRLVQNSEFFARQLAKEHERDRDREGSSTDDEERTVDRCPVIKVTGVCAEDFEALLGVCDNLGSFLEKQPSFKTLAAVFCTARTLRFGQIDALATYKLTNMWPADLHKLSPVRTPFAAETVVLARMYDMPAVLKRALYELLRSEGFAQQSVVGPSTNATTDTPKAGGEAALDGSRLVGKAKLSHTDLVRLITTREKLSLAWTLLVGSPPSATSLPCMLQHTTDPNVLYTTNAARERCAAATRNAATLWAEWVLDSGLFETWMYDPVCGLERLSVLNWESSGLCSSCVMARRQLWSRKREEIWENLDVWLGL</sequence>